<evidence type="ECO:0000313" key="2">
    <source>
        <dbReference type="Proteomes" id="UP000054248"/>
    </source>
</evidence>
<dbReference type="AlphaFoldDB" id="A0A0C3KQ36"/>
<reference evidence="2" key="2">
    <citation type="submission" date="2015-01" db="EMBL/GenBank/DDBJ databases">
        <title>Evolutionary Origins and Diversification of the Mycorrhizal Mutualists.</title>
        <authorList>
            <consortium name="DOE Joint Genome Institute"/>
            <consortium name="Mycorrhizal Genomics Consortium"/>
            <person name="Kohler A."/>
            <person name="Kuo A."/>
            <person name="Nagy L.G."/>
            <person name="Floudas D."/>
            <person name="Copeland A."/>
            <person name="Barry K.W."/>
            <person name="Cichocki N."/>
            <person name="Veneault-Fourrey C."/>
            <person name="LaButti K."/>
            <person name="Lindquist E.A."/>
            <person name="Lipzen A."/>
            <person name="Lundell T."/>
            <person name="Morin E."/>
            <person name="Murat C."/>
            <person name="Riley R."/>
            <person name="Ohm R."/>
            <person name="Sun H."/>
            <person name="Tunlid A."/>
            <person name="Henrissat B."/>
            <person name="Grigoriev I.V."/>
            <person name="Hibbett D.S."/>
            <person name="Martin F."/>
        </authorList>
    </citation>
    <scope>NUCLEOTIDE SEQUENCE [LARGE SCALE GENOMIC DNA]</scope>
    <source>
        <strain evidence="2">MUT 4182</strain>
    </source>
</reference>
<organism evidence="1 2">
    <name type="scientific">Tulasnella calospora MUT 4182</name>
    <dbReference type="NCBI Taxonomy" id="1051891"/>
    <lineage>
        <taxon>Eukaryota</taxon>
        <taxon>Fungi</taxon>
        <taxon>Dikarya</taxon>
        <taxon>Basidiomycota</taxon>
        <taxon>Agaricomycotina</taxon>
        <taxon>Agaricomycetes</taxon>
        <taxon>Cantharellales</taxon>
        <taxon>Tulasnellaceae</taxon>
        <taxon>Tulasnella</taxon>
    </lineage>
</organism>
<keyword evidence="2" id="KW-1185">Reference proteome</keyword>
<reference evidence="1 2" key="1">
    <citation type="submission" date="2014-04" db="EMBL/GenBank/DDBJ databases">
        <authorList>
            <consortium name="DOE Joint Genome Institute"/>
            <person name="Kuo A."/>
            <person name="Girlanda M."/>
            <person name="Perotto S."/>
            <person name="Kohler A."/>
            <person name="Nagy L.G."/>
            <person name="Floudas D."/>
            <person name="Copeland A."/>
            <person name="Barry K.W."/>
            <person name="Cichocki N."/>
            <person name="Veneault-Fourrey C."/>
            <person name="LaButti K."/>
            <person name="Lindquist E.A."/>
            <person name="Lipzen A."/>
            <person name="Lundell T."/>
            <person name="Morin E."/>
            <person name="Murat C."/>
            <person name="Sun H."/>
            <person name="Tunlid A."/>
            <person name="Henrissat B."/>
            <person name="Grigoriev I.V."/>
            <person name="Hibbett D.S."/>
            <person name="Martin F."/>
            <person name="Nordberg H.P."/>
            <person name="Cantor M.N."/>
            <person name="Hua S.X."/>
        </authorList>
    </citation>
    <scope>NUCLEOTIDE SEQUENCE [LARGE SCALE GENOMIC DNA]</scope>
    <source>
        <strain evidence="1 2">MUT 4182</strain>
    </source>
</reference>
<name>A0A0C3KQ36_9AGAM</name>
<accession>A0A0C3KQ36</accession>
<sequence length="71" mass="8048">MVNDRACVTSECRCRDWRRDYERVAGNSSLQITRGTQHCDPRRNYAVPQLRNPYFTRINGNTNGSGSLGVG</sequence>
<dbReference type="EMBL" id="KN823083">
    <property type="protein sequence ID" value="KIO23488.1"/>
    <property type="molecule type" value="Genomic_DNA"/>
</dbReference>
<evidence type="ECO:0000313" key="1">
    <source>
        <dbReference type="EMBL" id="KIO23488.1"/>
    </source>
</evidence>
<dbReference type="HOGENOM" id="CLU_2741904_0_0_1"/>
<dbReference type="Proteomes" id="UP000054248">
    <property type="component" value="Unassembled WGS sequence"/>
</dbReference>
<proteinExistence type="predicted"/>
<gene>
    <name evidence="1" type="ORF">M407DRAFT_244742</name>
</gene>
<protein>
    <submittedName>
        <fullName evidence="1">Uncharacterized protein</fullName>
    </submittedName>
</protein>